<dbReference type="PANTHER" id="PTHR21497:SF28">
    <property type="entry name" value="E3 UBIQUITIN-PROTEIN LIGASE UBR2"/>
    <property type="match status" value="1"/>
</dbReference>
<dbReference type="GO" id="GO:0000151">
    <property type="term" value="C:ubiquitin ligase complex"/>
    <property type="evidence" value="ECO:0007669"/>
    <property type="project" value="TreeGrafter"/>
</dbReference>
<sequence length="345" mass="39397">MEVIGILMNLPNRNTAGSLSLSVQVMHSSVVAHQCFALRALSWMGNIIQYSGETTLPTVLHSTVSGGLCVRCVFRSFRRTVFLSLVDKLMLNDSKMWKGARNVYHQLLMNSLLMDLKYKKIFAIQFAKNYRRLQTDFMEDDHERVVSVTSLSVQLFTVPTMARMLMVEQDLMTTIIRTFVDHLRHRDLQGRFQFDRYTAQQAFKFGRVQSLIGDLKYVLISRPSEWSDQLRLKFLEGLDAFLELLKCMQLNWRRVVHLETGSSPGDGYLTWRRVAHLETGSSPGDRRVAHLETGSSPGDGYLTWRQVAHLETGSSPGDGRVAHLETGISPGDRYLTWRQVAHLET</sequence>
<dbReference type="PANTHER" id="PTHR21497">
    <property type="entry name" value="UBIQUITIN LIGASE E3 ALPHA-RELATED"/>
    <property type="match status" value="1"/>
</dbReference>
<dbReference type="GO" id="GO:0061630">
    <property type="term" value="F:ubiquitin protein ligase activity"/>
    <property type="evidence" value="ECO:0007669"/>
    <property type="project" value="UniProtKB-UniRule"/>
</dbReference>
<keyword evidence="1" id="KW-0479">Metal-binding</keyword>
<feature type="non-terminal residue" evidence="2">
    <location>
        <position position="1"/>
    </location>
</feature>
<comment type="similarity">
    <text evidence="1">Belongs to the E3 ubiquitin-protein ligase UBR1-like family.</text>
</comment>
<proteinExistence type="inferred from homology"/>
<evidence type="ECO:0000313" key="3">
    <source>
        <dbReference type="Proteomes" id="UP000518266"/>
    </source>
</evidence>
<comment type="catalytic activity">
    <reaction evidence="1">
        <text>S-ubiquitinyl-[E2 ubiquitin-conjugating enzyme]-L-cysteine + [acceptor protein]-L-lysine = [E2 ubiquitin-conjugating enzyme]-L-cysteine + N(6)-ubiquitinyl-[acceptor protein]-L-lysine.</text>
        <dbReference type="EC" id="2.3.2.27"/>
    </reaction>
</comment>
<evidence type="ECO:0000256" key="1">
    <source>
        <dbReference type="RuleBase" id="RU366018"/>
    </source>
</evidence>
<dbReference type="Proteomes" id="UP000518266">
    <property type="component" value="Unassembled WGS sequence"/>
</dbReference>
<gene>
    <name evidence="2" type="ORF">F7725_023551</name>
</gene>
<comment type="caution">
    <text evidence="2">The sequence shown here is derived from an EMBL/GenBank/DDBJ whole genome shotgun (WGS) entry which is preliminary data.</text>
</comment>
<dbReference type="EMBL" id="JAAKFY010000019">
    <property type="protein sequence ID" value="KAF3841600.1"/>
    <property type="molecule type" value="Genomic_DNA"/>
</dbReference>
<dbReference type="GO" id="GO:0071596">
    <property type="term" value="P:ubiquitin-dependent protein catabolic process via the N-end rule pathway"/>
    <property type="evidence" value="ECO:0007669"/>
    <property type="project" value="UniProtKB-UniRule"/>
</dbReference>
<dbReference type="OrthoDB" id="26387at2759"/>
<dbReference type="EC" id="2.3.2.27" evidence="1"/>
<keyword evidence="1" id="KW-0863">Zinc-finger</keyword>
<keyword evidence="1" id="KW-0862">Zinc</keyword>
<comment type="function">
    <text evidence="1">Ubiquitin ligase protein which is a component of the N-end rule pathway. Recognizes and binds to proteins bearing specific N-terminal residues that are destabilizing according to the N-end rule, leading to their ubiquitination and subsequent degradation.</text>
</comment>
<keyword evidence="1" id="KW-0833">Ubl conjugation pathway</keyword>
<accession>A0A7J5XWW7</accession>
<evidence type="ECO:0000313" key="2">
    <source>
        <dbReference type="EMBL" id="KAF3841600.1"/>
    </source>
</evidence>
<protein>
    <recommendedName>
        <fullName evidence="1">E3 ubiquitin-protein ligase</fullName>
        <ecNumber evidence="1">2.3.2.27</ecNumber>
    </recommendedName>
</protein>
<dbReference type="GO" id="GO:0005737">
    <property type="term" value="C:cytoplasm"/>
    <property type="evidence" value="ECO:0007669"/>
    <property type="project" value="TreeGrafter"/>
</dbReference>
<keyword evidence="3" id="KW-1185">Reference proteome</keyword>
<dbReference type="GO" id="GO:0016567">
    <property type="term" value="P:protein ubiquitination"/>
    <property type="evidence" value="ECO:0007669"/>
    <property type="project" value="UniProtKB-UniRule"/>
</dbReference>
<dbReference type="InterPro" id="IPR039164">
    <property type="entry name" value="UBR1-like"/>
</dbReference>
<dbReference type="GO" id="GO:0008270">
    <property type="term" value="F:zinc ion binding"/>
    <property type="evidence" value="ECO:0007669"/>
    <property type="project" value="UniProtKB-UniRule"/>
</dbReference>
<comment type="pathway">
    <text evidence="1">Protein modification; protein ubiquitination.</text>
</comment>
<dbReference type="UniPathway" id="UPA00143"/>
<reference evidence="2 3" key="1">
    <citation type="submission" date="2020-03" db="EMBL/GenBank/DDBJ databases">
        <title>Dissostichus mawsoni Genome sequencing and assembly.</title>
        <authorList>
            <person name="Park H."/>
        </authorList>
    </citation>
    <scope>NUCLEOTIDE SEQUENCE [LARGE SCALE GENOMIC DNA]</scope>
    <source>
        <strain evidence="2">DM0001</strain>
        <tissue evidence="2">Muscle</tissue>
    </source>
</reference>
<name>A0A7J5XWW7_DISMA</name>
<dbReference type="AlphaFoldDB" id="A0A7J5XWW7"/>
<keyword evidence="1" id="KW-0808">Transferase</keyword>
<organism evidence="2 3">
    <name type="scientific">Dissostichus mawsoni</name>
    <name type="common">Antarctic cod</name>
    <dbReference type="NCBI Taxonomy" id="36200"/>
    <lineage>
        <taxon>Eukaryota</taxon>
        <taxon>Metazoa</taxon>
        <taxon>Chordata</taxon>
        <taxon>Craniata</taxon>
        <taxon>Vertebrata</taxon>
        <taxon>Euteleostomi</taxon>
        <taxon>Actinopterygii</taxon>
        <taxon>Neopterygii</taxon>
        <taxon>Teleostei</taxon>
        <taxon>Neoteleostei</taxon>
        <taxon>Acanthomorphata</taxon>
        <taxon>Eupercaria</taxon>
        <taxon>Perciformes</taxon>
        <taxon>Notothenioidei</taxon>
        <taxon>Nototheniidae</taxon>
        <taxon>Dissostichus</taxon>
    </lineage>
</organism>